<dbReference type="Pfam" id="PF01565">
    <property type="entry name" value="FAD_binding_4"/>
    <property type="match status" value="1"/>
</dbReference>
<dbReference type="InterPro" id="IPR016167">
    <property type="entry name" value="FAD-bd_PCMH_sub1"/>
</dbReference>
<accession>A0A1U7HIC2</accession>
<dbReference type="AlphaFoldDB" id="A0A1U7HIC2"/>
<sequence length="532" mass="59506">MDQDRAIEAWSQLLGADRVLSDRSLLRDAQTATFLTRQQIPVILQPGSREEVRQCLKIANQYDLPVYPIGSGKNWGYGSRVPVEDGCALLDLSRLNRIVDFDEELAYVTIEPGVTQRQLYEFLQQQSSRLWMDATGSSPDSSLIGNIMERGFGHTPYGDRFANVCGMEVVLPTGEVVHTGFGRFPNAKTASVYRWGLGPYLDGLFSQSNFGIVTQMTLWLMPTPEYFQAFFFSIKQEEQLPELIDALRPLRLNGTIRSAVHIGNSYKVLSSIRQYPWQATGGTTPLSSQVMAHFAKTWDFGAWNGSGGIYGSRKQVAAARQLIKQALRGKVSKLRFIDDFTLKLAQTLAKPYRMATGLNLPELLKLLEPVYGLMKGVPTNTQLASTYWRKKFAPSEPMNPDRDGCGLIWCAPVAPLEGEHAVNINKIVSETLTKYQFEPSMSMTLLTERCLGCVISISYDREIPGEDEKAMACYDKLLEKLTGAGYYPYRAGIQSMETLQGEDSYRALLGRLKHALDPKQILAPGRYSTKDI</sequence>
<evidence type="ECO:0000256" key="1">
    <source>
        <dbReference type="ARBA" id="ARBA00022630"/>
    </source>
</evidence>
<keyword evidence="2" id="KW-0274">FAD</keyword>
<dbReference type="InterPro" id="IPR016170">
    <property type="entry name" value="Cytok_DH_C_sf"/>
</dbReference>
<dbReference type="STRING" id="1921803.NIES593_10720"/>
<comment type="caution">
    <text evidence="5">The sequence shown here is derived from an EMBL/GenBank/DDBJ whole genome shotgun (WGS) entry which is preliminary data.</text>
</comment>
<protein>
    <submittedName>
        <fullName evidence="5">FAD-linked oxidase</fullName>
    </submittedName>
</protein>
<reference evidence="5 6" key="1">
    <citation type="submission" date="2016-11" db="EMBL/GenBank/DDBJ databases">
        <title>Draft Genome Sequences of Nine Cyanobacterial Strains from Diverse Habitats.</title>
        <authorList>
            <person name="Zhu T."/>
            <person name="Hou S."/>
            <person name="Lu X."/>
            <person name="Hess W.R."/>
        </authorList>
    </citation>
    <scope>NUCLEOTIDE SEQUENCE [LARGE SCALE GENOMIC DNA]</scope>
    <source>
        <strain evidence="5 6">NIES-593</strain>
    </source>
</reference>
<dbReference type="PANTHER" id="PTHR11748:SF114">
    <property type="entry name" value="ARYL-ALCOHOL OXIDASE VANILLYL-ALCOHOL OXIDASE (AFU_ORTHOLOGUE AFUA_3G09500)-RELATED"/>
    <property type="match status" value="1"/>
</dbReference>
<keyword evidence="1" id="KW-0285">Flavoprotein</keyword>
<dbReference type="InterPro" id="IPR016164">
    <property type="entry name" value="FAD-linked_Oxase-like_C"/>
</dbReference>
<evidence type="ECO:0000256" key="2">
    <source>
        <dbReference type="ARBA" id="ARBA00022827"/>
    </source>
</evidence>
<name>A0A1U7HIC2_9CYAN</name>
<dbReference type="PROSITE" id="PS51387">
    <property type="entry name" value="FAD_PCMH"/>
    <property type="match status" value="1"/>
</dbReference>
<dbReference type="InterPro" id="IPR006094">
    <property type="entry name" value="Oxid_FAD_bind_N"/>
</dbReference>
<dbReference type="InterPro" id="IPR036318">
    <property type="entry name" value="FAD-bd_PCMH-like_sf"/>
</dbReference>
<dbReference type="GO" id="GO:1903457">
    <property type="term" value="P:lactate catabolic process"/>
    <property type="evidence" value="ECO:0007669"/>
    <property type="project" value="TreeGrafter"/>
</dbReference>
<dbReference type="SUPFAM" id="SSF55103">
    <property type="entry name" value="FAD-linked oxidases, C-terminal domain"/>
    <property type="match status" value="1"/>
</dbReference>
<dbReference type="Gene3D" id="3.30.465.10">
    <property type="match status" value="1"/>
</dbReference>
<dbReference type="GO" id="GO:0071949">
    <property type="term" value="F:FAD binding"/>
    <property type="evidence" value="ECO:0007669"/>
    <property type="project" value="InterPro"/>
</dbReference>
<dbReference type="GO" id="GO:0008720">
    <property type="term" value="F:D-lactate dehydrogenase (NAD+) activity"/>
    <property type="evidence" value="ECO:0007669"/>
    <property type="project" value="TreeGrafter"/>
</dbReference>
<dbReference type="EMBL" id="MRCB01000010">
    <property type="protein sequence ID" value="OKH23295.1"/>
    <property type="molecule type" value="Genomic_DNA"/>
</dbReference>
<keyword evidence="3" id="KW-0560">Oxidoreductase</keyword>
<dbReference type="Proteomes" id="UP000186868">
    <property type="component" value="Unassembled WGS sequence"/>
</dbReference>
<dbReference type="Gene3D" id="3.30.43.10">
    <property type="entry name" value="Uridine Diphospho-n-acetylenolpyruvylglucosamine Reductase, domain 2"/>
    <property type="match status" value="1"/>
</dbReference>
<gene>
    <name evidence="5" type="ORF">NIES593_10720</name>
</gene>
<dbReference type="Gene3D" id="3.40.462.10">
    <property type="entry name" value="FAD-linked oxidases, C-terminal domain"/>
    <property type="match status" value="1"/>
</dbReference>
<dbReference type="InterPro" id="IPR016166">
    <property type="entry name" value="FAD-bd_PCMH"/>
</dbReference>
<dbReference type="InterPro" id="IPR016169">
    <property type="entry name" value="FAD-bd_PCMH_sub2"/>
</dbReference>
<dbReference type="GO" id="GO:0004458">
    <property type="term" value="F:D-lactate dehydrogenase (cytochrome) activity"/>
    <property type="evidence" value="ECO:0007669"/>
    <property type="project" value="TreeGrafter"/>
</dbReference>
<proteinExistence type="predicted"/>
<feature type="domain" description="FAD-binding PCMH-type" evidence="4">
    <location>
        <begin position="36"/>
        <end position="223"/>
    </location>
</feature>
<keyword evidence="6" id="KW-1185">Reference proteome</keyword>
<dbReference type="PANTHER" id="PTHR11748">
    <property type="entry name" value="D-LACTATE DEHYDROGENASE"/>
    <property type="match status" value="1"/>
</dbReference>
<evidence type="ECO:0000259" key="4">
    <source>
        <dbReference type="PROSITE" id="PS51387"/>
    </source>
</evidence>
<organism evidence="5 6">
    <name type="scientific">Hydrococcus rivularis NIES-593</name>
    <dbReference type="NCBI Taxonomy" id="1921803"/>
    <lineage>
        <taxon>Bacteria</taxon>
        <taxon>Bacillati</taxon>
        <taxon>Cyanobacteriota</taxon>
        <taxon>Cyanophyceae</taxon>
        <taxon>Pleurocapsales</taxon>
        <taxon>Hydrococcaceae</taxon>
        <taxon>Hydrococcus</taxon>
    </lineage>
</organism>
<evidence type="ECO:0000313" key="6">
    <source>
        <dbReference type="Proteomes" id="UP000186868"/>
    </source>
</evidence>
<dbReference type="OrthoDB" id="9767256at2"/>
<evidence type="ECO:0000313" key="5">
    <source>
        <dbReference type="EMBL" id="OKH23295.1"/>
    </source>
</evidence>
<evidence type="ECO:0000256" key="3">
    <source>
        <dbReference type="ARBA" id="ARBA00023002"/>
    </source>
</evidence>
<dbReference type="SUPFAM" id="SSF56176">
    <property type="entry name" value="FAD-binding/transporter-associated domain-like"/>
    <property type="match status" value="1"/>
</dbReference>
<dbReference type="RefSeq" id="WP_073599570.1">
    <property type="nucleotide sequence ID" value="NZ_MRCB01000010.1"/>
</dbReference>